<feature type="transmembrane region" description="Helical" evidence="1">
    <location>
        <begin position="7"/>
        <end position="26"/>
    </location>
</feature>
<dbReference type="Pfam" id="PF07330">
    <property type="entry name" value="DUF1467"/>
    <property type="match status" value="1"/>
</dbReference>
<evidence type="ECO:0000313" key="3">
    <source>
        <dbReference type="Proteomes" id="UP001595711"/>
    </source>
</evidence>
<gene>
    <name evidence="2" type="ORF">ACFOOQ_13870</name>
</gene>
<name>A0ABV7VIP0_9PROT</name>
<accession>A0ABV7VIP0</accession>
<keyword evidence="1" id="KW-1133">Transmembrane helix</keyword>
<reference evidence="3" key="1">
    <citation type="journal article" date="2019" name="Int. J. Syst. Evol. Microbiol.">
        <title>The Global Catalogue of Microorganisms (GCM) 10K type strain sequencing project: providing services to taxonomists for standard genome sequencing and annotation.</title>
        <authorList>
            <consortium name="The Broad Institute Genomics Platform"/>
            <consortium name="The Broad Institute Genome Sequencing Center for Infectious Disease"/>
            <person name="Wu L."/>
            <person name="Ma J."/>
        </authorList>
    </citation>
    <scope>NUCLEOTIDE SEQUENCE [LARGE SCALE GENOMIC DNA]</scope>
    <source>
        <strain evidence="3">KCTC 42182</strain>
    </source>
</reference>
<feature type="transmembrane region" description="Helical" evidence="1">
    <location>
        <begin position="54"/>
        <end position="76"/>
    </location>
</feature>
<sequence length="86" mass="9242">MTPFNDGVAFIVIYMAVFFCVLPFGVRTPDEAGEEMLPGQATSAPVNPRLGFKALVSLGIAAVLFGIYFVVGYYDLLGLSDLFGRS</sequence>
<proteinExistence type="predicted"/>
<comment type="caution">
    <text evidence="2">The sequence shown here is derived from an EMBL/GenBank/DDBJ whole genome shotgun (WGS) entry which is preliminary data.</text>
</comment>
<keyword evidence="3" id="KW-1185">Reference proteome</keyword>
<keyword evidence="1" id="KW-0812">Transmembrane</keyword>
<dbReference type="RefSeq" id="WP_379727677.1">
    <property type="nucleotide sequence ID" value="NZ_JBHRYJ010000003.1"/>
</dbReference>
<keyword evidence="1" id="KW-0472">Membrane</keyword>
<dbReference type="Proteomes" id="UP001595711">
    <property type="component" value="Unassembled WGS sequence"/>
</dbReference>
<protein>
    <submittedName>
        <fullName evidence="2">DUF1467 family protein</fullName>
    </submittedName>
</protein>
<dbReference type="EMBL" id="JBHRYJ010000003">
    <property type="protein sequence ID" value="MFC3676641.1"/>
    <property type="molecule type" value="Genomic_DNA"/>
</dbReference>
<evidence type="ECO:0000313" key="2">
    <source>
        <dbReference type="EMBL" id="MFC3676641.1"/>
    </source>
</evidence>
<dbReference type="InterPro" id="IPR009935">
    <property type="entry name" value="DUF1467"/>
</dbReference>
<organism evidence="2 3">
    <name type="scientific">Ferrovibrio xuzhouensis</name>
    <dbReference type="NCBI Taxonomy" id="1576914"/>
    <lineage>
        <taxon>Bacteria</taxon>
        <taxon>Pseudomonadati</taxon>
        <taxon>Pseudomonadota</taxon>
        <taxon>Alphaproteobacteria</taxon>
        <taxon>Rhodospirillales</taxon>
        <taxon>Rhodospirillaceae</taxon>
        <taxon>Ferrovibrio</taxon>
    </lineage>
</organism>
<evidence type="ECO:0000256" key="1">
    <source>
        <dbReference type="SAM" id="Phobius"/>
    </source>
</evidence>